<protein>
    <recommendedName>
        <fullName evidence="7">Methylmalonyl-CoA mutase alpha/beta chain catalytic domain-containing protein</fullName>
    </recommendedName>
</protein>
<feature type="domain" description="Methylmalonyl-CoA mutase alpha/beta chain catalytic" evidence="7">
    <location>
        <begin position="13"/>
        <end position="138"/>
    </location>
</feature>
<dbReference type="PANTHER" id="PTHR48101">
    <property type="entry name" value="METHYLMALONYL-COA MUTASE, MITOCHONDRIAL-RELATED"/>
    <property type="match status" value="1"/>
</dbReference>
<keyword evidence="4" id="KW-0413">Isomerase</keyword>
<evidence type="ECO:0000256" key="2">
    <source>
        <dbReference type="ARBA" id="ARBA00008465"/>
    </source>
</evidence>
<dbReference type="SUPFAM" id="SSF52242">
    <property type="entry name" value="Cobalamin (vitamin B12)-binding domain"/>
    <property type="match status" value="1"/>
</dbReference>
<comment type="similarity">
    <text evidence="2">Belongs to the methylmalonyl-CoA mutase family.</text>
</comment>
<dbReference type="AlphaFoldDB" id="A0A2G1MIX7"/>
<keyword evidence="9" id="KW-1185">Reference proteome</keyword>
<dbReference type="InterPro" id="IPR036724">
    <property type="entry name" value="Cobalamin-bd_sf"/>
</dbReference>
<evidence type="ECO:0000256" key="1">
    <source>
        <dbReference type="ARBA" id="ARBA00001922"/>
    </source>
</evidence>
<organism evidence="8 9">
    <name type="scientific">Limimaricola cinnabarinus</name>
    <dbReference type="NCBI Taxonomy" id="1125964"/>
    <lineage>
        <taxon>Bacteria</taxon>
        <taxon>Pseudomonadati</taxon>
        <taxon>Pseudomonadota</taxon>
        <taxon>Alphaproteobacteria</taxon>
        <taxon>Rhodobacterales</taxon>
        <taxon>Paracoccaceae</taxon>
        <taxon>Limimaricola</taxon>
    </lineage>
</organism>
<dbReference type="InterPro" id="IPR016176">
    <property type="entry name" value="Cbl-dep_enz_cat"/>
</dbReference>
<dbReference type="RefSeq" id="WP_099274966.1">
    <property type="nucleotide sequence ID" value="NZ_KZ304953.1"/>
</dbReference>
<evidence type="ECO:0000256" key="6">
    <source>
        <dbReference type="SAM" id="MobiDB-lite"/>
    </source>
</evidence>
<dbReference type="Gene3D" id="3.20.20.240">
    <property type="entry name" value="Methylmalonyl-CoA mutase"/>
    <property type="match status" value="2"/>
</dbReference>
<evidence type="ECO:0000256" key="5">
    <source>
        <dbReference type="ARBA" id="ARBA00023285"/>
    </source>
</evidence>
<sequence length="521" mass="54365">MTKPSPLPRPKDGPAPIRLRPDLPTRAGFDSDHPLACGLVGREGPAIAHLGDLAALLARPATGPVVIDADATGPWLLAMLVALAEAWPGGTGALRGALCNDALDLYRGPAAPSWSSEAALDLAADTLSWSRRALPGLRGARLRVAAPVEGDALRPLVAALHSGLALLAATARRERPQHLRAAATGVEFLMPGNGPGDRAAGALLSQLWRALLVERHGPGFALPEDLVLYPDGRDAPSFVDAAVPGCDALRAALSQRETAEGAAAWLSRPAATMAPPSAPQEIDAGRNAALARWRRERDGNAVQKSLLALREAAKRGINVMGPSVACAKAGVTTGEWAATLGGALPRAAAPAPAPAPVTAPPPRGERMAACARLDAAMRGLSRPMTMLLVRPGLDARPWSGHPLLRAAQDCGVSLCDCGARRMPAEIVPLAYRDKPHVLIFGLSNAQSIRMANSTVMELQKAGFGPIPMLGLVAFDAAPPLLGELHESVTLRNIHETTAETFLDDLSHMVVSGNALPRRHPT</sequence>
<keyword evidence="5" id="KW-0170">Cobalt</keyword>
<reference evidence="8 9" key="1">
    <citation type="submission" date="2017-08" db="EMBL/GenBank/DDBJ databases">
        <title>Draft Genome Sequence of Loktanella cinnabarina Strain XM1, Isolated from Coastal Surface Water.</title>
        <authorList>
            <person name="Ma R."/>
            <person name="Wang J."/>
            <person name="Wang Q."/>
            <person name="Ma Z."/>
            <person name="Li J."/>
            <person name="Chen L."/>
        </authorList>
    </citation>
    <scope>NUCLEOTIDE SEQUENCE [LARGE SCALE GENOMIC DNA]</scope>
    <source>
        <strain evidence="8 9">XM1</strain>
    </source>
</reference>
<dbReference type="EMBL" id="NQWH01000006">
    <property type="protein sequence ID" value="PHP28590.1"/>
    <property type="molecule type" value="Genomic_DNA"/>
</dbReference>
<dbReference type="GO" id="GO:0046872">
    <property type="term" value="F:metal ion binding"/>
    <property type="evidence" value="ECO:0007669"/>
    <property type="project" value="InterPro"/>
</dbReference>
<dbReference type="Pfam" id="PF01642">
    <property type="entry name" value="MM_CoA_mutase"/>
    <property type="match status" value="2"/>
</dbReference>
<evidence type="ECO:0000313" key="8">
    <source>
        <dbReference type="EMBL" id="PHP28590.1"/>
    </source>
</evidence>
<evidence type="ECO:0000256" key="3">
    <source>
        <dbReference type="ARBA" id="ARBA00022628"/>
    </source>
</evidence>
<proteinExistence type="inferred from homology"/>
<keyword evidence="3" id="KW-0846">Cobalamin</keyword>
<dbReference type="InterPro" id="IPR006099">
    <property type="entry name" value="MeMalonylCoA_mutase_a/b_cat"/>
</dbReference>
<dbReference type="SUPFAM" id="SSF51703">
    <property type="entry name" value="Cobalamin (vitamin B12)-dependent enzymes"/>
    <property type="match status" value="2"/>
</dbReference>
<feature type="region of interest" description="Disordered" evidence="6">
    <location>
        <begin position="1"/>
        <end position="24"/>
    </location>
</feature>
<feature type="domain" description="Methylmalonyl-CoA mutase alpha/beta chain catalytic" evidence="7">
    <location>
        <begin position="279"/>
        <end position="340"/>
    </location>
</feature>
<evidence type="ECO:0000256" key="4">
    <source>
        <dbReference type="ARBA" id="ARBA00023235"/>
    </source>
</evidence>
<dbReference type="OrthoDB" id="7824571at2"/>
<dbReference type="PANTHER" id="PTHR48101:SF1">
    <property type="entry name" value="METHYLMALONYL-COA MUTASE, LARGE SUBUNIT"/>
    <property type="match status" value="1"/>
</dbReference>
<name>A0A2G1MIX7_9RHOB</name>
<dbReference type="Proteomes" id="UP000221860">
    <property type="component" value="Unassembled WGS sequence"/>
</dbReference>
<accession>A0A2G1MIX7</accession>
<gene>
    <name evidence="8" type="ORF">CJ301_05145</name>
</gene>
<dbReference type="GO" id="GO:0031419">
    <property type="term" value="F:cobalamin binding"/>
    <property type="evidence" value="ECO:0007669"/>
    <property type="project" value="UniProtKB-KW"/>
</dbReference>
<evidence type="ECO:0000313" key="9">
    <source>
        <dbReference type="Proteomes" id="UP000221860"/>
    </source>
</evidence>
<dbReference type="GO" id="GO:0016866">
    <property type="term" value="F:intramolecular transferase activity"/>
    <property type="evidence" value="ECO:0007669"/>
    <property type="project" value="InterPro"/>
</dbReference>
<comment type="cofactor">
    <cofactor evidence="1">
        <name>adenosylcob(III)alamin</name>
        <dbReference type="ChEBI" id="CHEBI:18408"/>
    </cofactor>
</comment>
<evidence type="ECO:0000259" key="7">
    <source>
        <dbReference type="Pfam" id="PF01642"/>
    </source>
</evidence>
<comment type="caution">
    <text evidence="8">The sequence shown here is derived from an EMBL/GenBank/DDBJ whole genome shotgun (WGS) entry which is preliminary data.</text>
</comment>